<organism evidence="2 3">
    <name type="scientific">Colletotrichum noveboracense</name>
    <dbReference type="NCBI Taxonomy" id="2664923"/>
    <lineage>
        <taxon>Eukaryota</taxon>
        <taxon>Fungi</taxon>
        <taxon>Dikarya</taxon>
        <taxon>Ascomycota</taxon>
        <taxon>Pezizomycotina</taxon>
        <taxon>Sordariomycetes</taxon>
        <taxon>Hypocreomycetidae</taxon>
        <taxon>Glomerellales</taxon>
        <taxon>Glomerellaceae</taxon>
        <taxon>Colletotrichum</taxon>
        <taxon>Colletotrichum gloeosporioides species complex</taxon>
    </lineage>
</organism>
<reference evidence="2" key="1">
    <citation type="submission" date="2022-08" db="EMBL/GenBank/DDBJ databases">
        <authorList>
            <person name="Giroux E."/>
            <person name="Giroux E."/>
        </authorList>
    </citation>
    <scope>NUCLEOTIDE SEQUENCE</scope>
    <source>
        <strain evidence="2">H1091258</strain>
    </source>
</reference>
<evidence type="ECO:0008006" key="4">
    <source>
        <dbReference type="Google" id="ProtNLM"/>
    </source>
</evidence>
<feature type="compositionally biased region" description="Acidic residues" evidence="1">
    <location>
        <begin position="109"/>
        <end position="146"/>
    </location>
</feature>
<comment type="caution">
    <text evidence="2">The sequence shown here is derived from an EMBL/GenBank/DDBJ whole genome shotgun (WGS) entry which is preliminary data.</text>
</comment>
<sequence length="514" mass="60931">MARITDLPPEIIESILWSLDSVHSLAAALRSCHRLYAFVQQSEKMALAIFCRKIGPAVLPYVVALDESYGCHDDPGLFLKYIKTYLNDTNARLAESEESHNRSESHIDDSDEPPDDFEEPPDDFEESPDASDEEIEDFDPEESDDTDTYRERFFAARYRATHTLLKTLYDRPTVFVDTLESITVYHLLNMERKNNATHAFVTEFAEFAWNRLRENDGSLPRTITLSSTERDRLCRAFYRLDIFYVLFGNEEIQQYHRPKWNDWFFSKHSPWENEQIACVYHFLEIKFAQASYDVVAHDVEFGVREVDYLTSWQENESRQLWLSQGVEFIYDLATQETYDSKKKWLRMYLREHINFPRTLNDVKEDQFSMITHRGLSLIDVEWVGRRRIRTTKERLFSHVLRKDNDCDIGPRLLVDGNEWHRECAYLFWDWTRVEKYQFLSAWERPPVVFCLNYRPKGLKEMQIGSRYGMREADDRERHGTRKVYVRTCATNLGAILNIHDLETWRLSFESAVIE</sequence>
<accession>A0A9W4S6F1</accession>
<protein>
    <recommendedName>
        <fullName evidence="4">F-box domain-containing protein</fullName>
    </recommendedName>
</protein>
<evidence type="ECO:0000256" key="1">
    <source>
        <dbReference type="SAM" id="MobiDB-lite"/>
    </source>
</evidence>
<keyword evidence="3" id="KW-1185">Reference proteome</keyword>
<name>A0A9W4S6F1_9PEZI</name>
<dbReference type="EMBL" id="CAMGZC010001754">
    <property type="protein sequence ID" value="CAI0653629.1"/>
    <property type="molecule type" value="Genomic_DNA"/>
</dbReference>
<dbReference type="Proteomes" id="UP001152533">
    <property type="component" value="Unassembled WGS sequence"/>
</dbReference>
<evidence type="ECO:0000313" key="3">
    <source>
        <dbReference type="Proteomes" id="UP001152533"/>
    </source>
</evidence>
<feature type="compositionally biased region" description="Basic and acidic residues" evidence="1">
    <location>
        <begin position="94"/>
        <end position="108"/>
    </location>
</feature>
<dbReference type="CDD" id="cd09917">
    <property type="entry name" value="F-box_SF"/>
    <property type="match status" value="1"/>
</dbReference>
<proteinExistence type="predicted"/>
<evidence type="ECO:0000313" key="2">
    <source>
        <dbReference type="EMBL" id="CAI0653629.1"/>
    </source>
</evidence>
<feature type="region of interest" description="Disordered" evidence="1">
    <location>
        <begin position="93"/>
        <end position="146"/>
    </location>
</feature>
<gene>
    <name evidence="2" type="ORF">CGXH109_LOCUS129692</name>
</gene>
<dbReference type="AlphaFoldDB" id="A0A9W4S6F1"/>